<feature type="domain" description="EF-hand" evidence="3">
    <location>
        <begin position="45"/>
        <end position="80"/>
    </location>
</feature>
<dbReference type="FunFam" id="1.10.238.10:FF:000178">
    <property type="entry name" value="Calmodulin-2 A"/>
    <property type="match status" value="1"/>
</dbReference>
<dbReference type="CDD" id="cd00051">
    <property type="entry name" value="EFh"/>
    <property type="match status" value="1"/>
</dbReference>
<name>A0A9P3H4L8_9FUNG</name>
<dbReference type="GO" id="GO:0005509">
    <property type="term" value="F:calcium ion binding"/>
    <property type="evidence" value="ECO:0007669"/>
    <property type="project" value="InterPro"/>
</dbReference>
<dbReference type="InterPro" id="IPR002048">
    <property type="entry name" value="EF_hand_dom"/>
</dbReference>
<dbReference type="SMART" id="SM00054">
    <property type="entry name" value="EFh"/>
    <property type="match status" value="2"/>
</dbReference>
<organism evidence="4 5">
    <name type="scientific">Entomortierella parvispora</name>
    <dbReference type="NCBI Taxonomy" id="205924"/>
    <lineage>
        <taxon>Eukaryota</taxon>
        <taxon>Fungi</taxon>
        <taxon>Fungi incertae sedis</taxon>
        <taxon>Mucoromycota</taxon>
        <taxon>Mortierellomycotina</taxon>
        <taxon>Mortierellomycetes</taxon>
        <taxon>Mortierellales</taxon>
        <taxon>Mortierellaceae</taxon>
        <taxon>Entomortierella</taxon>
    </lineage>
</organism>
<dbReference type="InterPro" id="IPR011992">
    <property type="entry name" value="EF-hand-dom_pair"/>
</dbReference>
<dbReference type="PROSITE" id="PS00018">
    <property type="entry name" value="EF_HAND_1"/>
    <property type="match status" value="2"/>
</dbReference>
<dbReference type="Gene3D" id="1.10.238.10">
    <property type="entry name" value="EF-hand"/>
    <property type="match status" value="1"/>
</dbReference>
<evidence type="ECO:0000313" key="5">
    <source>
        <dbReference type="Proteomes" id="UP000827284"/>
    </source>
</evidence>
<keyword evidence="1" id="KW-0677">Repeat</keyword>
<dbReference type="InterPro" id="IPR050403">
    <property type="entry name" value="Myosin_RLC"/>
</dbReference>
<sequence length="82" mass="9132">MTTNTLSPSEIADLKESFDAFDYNKDGTISRRELHSLLHTIGHKVDTKGLEAILAEHDTNADGTISFNEFLGLATRFIDHKV</sequence>
<evidence type="ECO:0000256" key="2">
    <source>
        <dbReference type="ARBA" id="ARBA00022837"/>
    </source>
</evidence>
<evidence type="ECO:0000256" key="1">
    <source>
        <dbReference type="ARBA" id="ARBA00022737"/>
    </source>
</evidence>
<dbReference type="AlphaFoldDB" id="A0A9P3H4L8"/>
<gene>
    <name evidence="4" type="ORF">EMPS_02298</name>
</gene>
<dbReference type="SUPFAM" id="SSF47473">
    <property type="entry name" value="EF-hand"/>
    <property type="match status" value="1"/>
</dbReference>
<evidence type="ECO:0000259" key="3">
    <source>
        <dbReference type="PROSITE" id="PS50222"/>
    </source>
</evidence>
<feature type="domain" description="EF-hand" evidence="3">
    <location>
        <begin position="9"/>
        <end position="44"/>
    </location>
</feature>
<protein>
    <recommendedName>
        <fullName evidence="3">EF-hand domain-containing protein</fullName>
    </recommendedName>
</protein>
<dbReference type="Pfam" id="PF13499">
    <property type="entry name" value="EF-hand_7"/>
    <property type="match status" value="1"/>
</dbReference>
<accession>A0A9P3H4L8</accession>
<proteinExistence type="predicted"/>
<comment type="caution">
    <text evidence="4">The sequence shown here is derived from an EMBL/GenBank/DDBJ whole genome shotgun (WGS) entry which is preliminary data.</text>
</comment>
<keyword evidence="2" id="KW-0106">Calcium</keyword>
<dbReference type="PANTHER" id="PTHR23049">
    <property type="entry name" value="MYOSIN REGULATORY LIGHT CHAIN 2"/>
    <property type="match status" value="1"/>
</dbReference>
<dbReference type="InterPro" id="IPR018247">
    <property type="entry name" value="EF_Hand_1_Ca_BS"/>
</dbReference>
<dbReference type="OrthoDB" id="26525at2759"/>
<evidence type="ECO:0000313" key="4">
    <source>
        <dbReference type="EMBL" id="GJJ69949.1"/>
    </source>
</evidence>
<dbReference type="Proteomes" id="UP000827284">
    <property type="component" value="Unassembled WGS sequence"/>
</dbReference>
<dbReference type="EMBL" id="BQFW01000003">
    <property type="protein sequence ID" value="GJJ69949.1"/>
    <property type="molecule type" value="Genomic_DNA"/>
</dbReference>
<reference evidence="4" key="1">
    <citation type="submission" date="2021-11" db="EMBL/GenBank/DDBJ databases">
        <authorList>
            <person name="Herlambang A."/>
            <person name="Guo Y."/>
            <person name="Takashima Y."/>
            <person name="Nishizawa T."/>
        </authorList>
    </citation>
    <scope>NUCLEOTIDE SEQUENCE</scope>
    <source>
        <strain evidence="4">E1425</strain>
    </source>
</reference>
<dbReference type="PROSITE" id="PS50222">
    <property type="entry name" value="EF_HAND_2"/>
    <property type="match status" value="2"/>
</dbReference>
<reference evidence="4" key="2">
    <citation type="journal article" date="2022" name="Microbiol. Resour. Announc.">
        <title>Whole-Genome Sequence of Entomortierella parvispora E1425, a Mucoromycotan Fungus Associated with Burkholderiaceae-Related Endosymbiotic Bacteria.</title>
        <authorList>
            <person name="Herlambang A."/>
            <person name="Guo Y."/>
            <person name="Takashima Y."/>
            <person name="Narisawa K."/>
            <person name="Ohta H."/>
            <person name="Nishizawa T."/>
        </authorList>
    </citation>
    <scope>NUCLEOTIDE SEQUENCE</scope>
    <source>
        <strain evidence="4">E1425</strain>
    </source>
</reference>
<dbReference type="GO" id="GO:0043226">
    <property type="term" value="C:organelle"/>
    <property type="evidence" value="ECO:0007669"/>
    <property type="project" value="UniProtKB-ARBA"/>
</dbReference>
<keyword evidence="5" id="KW-1185">Reference proteome</keyword>